<dbReference type="Gramene" id="TraesCS1A03G0972900.1">
    <property type="protein sequence ID" value="TraesCS1A03G0972900.1.CDS1"/>
    <property type="gene ID" value="TraesCS1A03G0972900"/>
</dbReference>
<dbReference type="Gramene" id="TraesSYM1A03G00164590.1">
    <property type="protein sequence ID" value="TraesSYM1A03G00164590.1.CDS1"/>
    <property type="gene ID" value="TraesSYM1A03G00164590"/>
</dbReference>
<organism evidence="2">
    <name type="scientific">Triticum aestivum</name>
    <name type="common">Wheat</name>
    <dbReference type="NCBI Taxonomy" id="4565"/>
    <lineage>
        <taxon>Eukaryota</taxon>
        <taxon>Viridiplantae</taxon>
        <taxon>Streptophyta</taxon>
        <taxon>Embryophyta</taxon>
        <taxon>Tracheophyta</taxon>
        <taxon>Spermatophyta</taxon>
        <taxon>Magnoliopsida</taxon>
        <taxon>Liliopsida</taxon>
        <taxon>Poales</taxon>
        <taxon>Poaceae</taxon>
        <taxon>BOP clade</taxon>
        <taxon>Pooideae</taxon>
        <taxon>Triticodae</taxon>
        <taxon>Triticeae</taxon>
        <taxon>Triticinae</taxon>
        <taxon>Triticum</taxon>
    </lineage>
</organism>
<dbReference type="Gramene" id="TraesJUL1A03G00166010.1">
    <property type="protein sequence ID" value="TraesJUL1A03G00166010.1.CDS1"/>
    <property type="gene ID" value="TraesJUL1A03G00166010"/>
</dbReference>
<dbReference type="Gramene" id="TraesCS1A02G398700.1">
    <property type="protein sequence ID" value="TraesCS1A02G398700.1.cds1"/>
    <property type="gene ID" value="TraesCS1A02G398700"/>
</dbReference>
<name>A0A3B5Y7I4_WHEAT</name>
<dbReference type="EnsemblPlants" id="TraesCS1A02G398700.1">
    <property type="protein sequence ID" value="TraesCS1A02G398700.1.cds1"/>
    <property type="gene ID" value="TraesCS1A02G398700"/>
</dbReference>
<dbReference type="Gramene" id="TraesNOR1A03G00167300.1">
    <property type="protein sequence ID" value="TraesNOR1A03G00167300.1.CDS1"/>
    <property type="gene ID" value="TraesNOR1A03G00167300"/>
</dbReference>
<dbReference type="Gramene" id="TraesCAD_scaffold_012250_01G000100.1">
    <property type="protein sequence ID" value="TraesCAD_scaffold_012250_01G000100.1"/>
    <property type="gene ID" value="TraesCAD_scaffold_012250_01G000100"/>
</dbReference>
<dbReference type="Gramene" id="TraesROB_scaffold_011868_01G000900.1">
    <property type="protein sequence ID" value="TraesROB_scaffold_011868_01G000900.1"/>
    <property type="gene ID" value="TraesROB_scaffold_011868_01G000900"/>
</dbReference>
<reference evidence="2" key="2">
    <citation type="submission" date="2018-10" db="UniProtKB">
        <authorList>
            <consortium name="EnsemblPlants"/>
        </authorList>
    </citation>
    <scope>IDENTIFICATION</scope>
</reference>
<proteinExistence type="predicted"/>
<dbReference type="Gramene" id="TraesLAC1A03G00169700.1">
    <property type="protein sequence ID" value="TraesLAC1A03G00169700.1.CDS1"/>
    <property type="gene ID" value="TraesLAC1A03G00169700"/>
</dbReference>
<evidence type="ECO:0000313" key="3">
    <source>
        <dbReference type="Proteomes" id="UP000019116"/>
    </source>
</evidence>
<dbReference type="SMR" id="A0A3B5Y7I4"/>
<dbReference type="Gramene" id="TraesCLE_scaffold_002267_01G000800.1">
    <property type="protein sequence ID" value="TraesCLE_scaffold_002267_01G000800.1"/>
    <property type="gene ID" value="TraesCLE_scaffold_002267_01G000800"/>
</dbReference>
<dbReference type="Gramene" id="TraesMAC1A03G00161800.1">
    <property type="protein sequence ID" value="TraesMAC1A03G00161800.1.CDS1"/>
    <property type="gene ID" value="TraesMAC1A03G00161800"/>
</dbReference>
<dbReference type="AlphaFoldDB" id="A0A3B5Y7I4"/>
<dbReference type="Gramene" id="TraesJAG1A03G00165790.1">
    <property type="protein sequence ID" value="TraesJAG1A03G00165790.1.CDS1"/>
    <property type="gene ID" value="TraesJAG1A03G00165790"/>
</dbReference>
<evidence type="ECO:0000256" key="1">
    <source>
        <dbReference type="SAM" id="MobiDB-lite"/>
    </source>
</evidence>
<keyword evidence="3" id="KW-1185">Reference proteome</keyword>
<sequence length="158" mass="18189">MSSSNNIDDEEQKETRELHPDDIGQLEQDEEEQSRDGNVGEGYAPRCKKLKMHDHNLPVQFPSMLSSNHFDNLIRRREVHHIPHAHVPLGWDIQRDRGSSAARKDVWGTNNYEILQAQKHTSMLVQVLIDHINHLTKVVEKHIQACDKKPPPADKDEA</sequence>
<reference evidence="2" key="1">
    <citation type="submission" date="2018-08" db="EMBL/GenBank/DDBJ databases">
        <authorList>
            <person name="Rossello M."/>
        </authorList>
    </citation>
    <scope>NUCLEOTIDE SEQUENCE [LARGE SCALE GENOMIC DNA]</scope>
    <source>
        <strain evidence="2">cv. Chinese Spring</strain>
    </source>
</reference>
<feature type="compositionally biased region" description="Basic and acidic residues" evidence="1">
    <location>
        <begin position="13"/>
        <end position="22"/>
    </location>
</feature>
<dbReference type="Gramene" id="TraesLDM1A03G00165460.1">
    <property type="protein sequence ID" value="TraesLDM1A03G00165460.1.CDS1"/>
    <property type="gene ID" value="TraesLDM1A03G00165460"/>
</dbReference>
<dbReference type="Gramene" id="TraesARI1A03G00163330.1">
    <property type="protein sequence ID" value="TraesARI1A03G00163330.1.CDS1"/>
    <property type="gene ID" value="TraesARI1A03G00163330"/>
</dbReference>
<evidence type="ECO:0000313" key="2">
    <source>
        <dbReference type="EnsemblPlants" id="TraesCS1A02G398700.1.cds1"/>
    </source>
</evidence>
<dbReference type="Gramene" id="TraesSTA1A03G00166720.1">
    <property type="protein sequence ID" value="TraesSTA1A03G00166720.1.CDS1"/>
    <property type="gene ID" value="TraesSTA1A03G00166720"/>
</dbReference>
<protein>
    <submittedName>
        <fullName evidence="2">Uncharacterized protein</fullName>
    </submittedName>
</protein>
<feature type="region of interest" description="Disordered" evidence="1">
    <location>
        <begin position="1"/>
        <end position="44"/>
    </location>
</feature>
<dbReference type="Proteomes" id="UP000019116">
    <property type="component" value="Chromosome 1A"/>
</dbReference>
<accession>A0A3B5Y7I4</accession>